<feature type="non-terminal residue" evidence="1">
    <location>
        <position position="73"/>
    </location>
</feature>
<proteinExistence type="predicted"/>
<dbReference type="AlphaFoldDB" id="X1H8C9"/>
<dbReference type="EMBL" id="BARU01007121">
    <property type="protein sequence ID" value="GAH41548.1"/>
    <property type="molecule type" value="Genomic_DNA"/>
</dbReference>
<accession>X1H8C9</accession>
<gene>
    <name evidence="1" type="ORF">S03H2_14039</name>
</gene>
<comment type="caution">
    <text evidence="1">The sequence shown here is derived from an EMBL/GenBank/DDBJ whole genome shotgun (WGS) entry which is preliminary data.</text>
</comment>
<name>X1H8C9_9ZZZZ</name>
<protein>
    <submittedName>
        <fullName evidence="1">Uncharacterized protein</fullName>
    </submittedName>
</protein>
<evidence type="ECO:0000313" key="1">
    <source>
        <dbReference type="EMBL" id="GAH41548.1"/>
    </source>
</evidence>
<sequence>MPKYNPVCKFDIAGIGFDVGAFDKTILIDSEAFSTIDTISTDGEKGMFESLNITDGIHFKVFLSQALQVVDSF</sequence>
<reference evidence="1" key="1">
    <citation type="journal article" date="2014" name="Front. Microbiol.">
        <title>High frequency of phylogenetically diverse reductive dehalogenase-homologous genes in deep subseafloor sedimentary metagenomes.</title>
        <authorList>
            <person name="Kawai M."/>
            <person name="Futagami T."/>
            <person name="Toyoda A."/>
            <person name="Takaki Y."/>
            <person name="Nishi S."/>
            <person name="Hori S."/>
            <person name="Arai W."/>
            <person name="Tsubouchi T."/>
            <person name="Morono Y."/>
            <person name="Uchiyama I."/>
            <person name="Ito T."/>
            <person name="Fujiyama A."/>
            <person name="Inagaki F."/>
            <person name="Takami H."/>
        </authorList>
    </citation>
    <scope>NUCLEOTIDE SEQUENCE</scope>
    <source>
        <strain evidence="1">Expedition CK06-06</strain>
    </source>
</reference>
<organism evidence="1">
    <name type="scientific">marine sediment metagenome</name>
    <dbReference type="NCBI Taxonomy" id="412755"/>
    <lineage>
        <taxon>unclassified sequences</taxon>
        <taxon>metagenomes</taxon>
        <taxon>ecological metagenomes</taxon>
    </lineage>
</organism>